<name>A0ACB0XWJ2_MELEN</name>
<evidence type="ECO:0000313" key="1">
    <source>
        <dbReference type="EMBL" id="CAK5021182.1"/>
    </source>
</evidence>
<organism evidence="1 2">
    <name type="scientific">Meloidogyne enterolobii</name>
    <name type="common">Root-knot nematode worm</name>
    <name type="synonym">Meloidogyne mayaguensis</name>
    <dbReference type="NCBI Taxonomy" id="390850"/>
    <lineage>
        <taxon>Eukaryota</taxon>
        <taxon>Metazoa</taxon>
        <taxon>Ecdysozoa</taxon>
        <taxon>Nematoda</taxon>
        <taxon>Chromadorea</taxon>
        <taxon>Rhabditida</taxon>
        <taxon>Tylenchina</taxon>
        <taxon>Tylenchomorpha</taxon>
        <taxon>Tylenchoidea</taxon>
        <taxon>Meloidogynidae</taxon>
        <taxon>Meloidogyninae</taxon>
        <taxon>Meloidogyne</taxon>
    </lineage>
</organism>
<gene>
    <name evidence="1" type="ORF">MENTE1834_LOCUS4654</name>
</gene>
<comment type="caution">
    <text evidence="1">The sequence shown here is derived from an EMBL/GenBank/DDBJ whole genome shotgun (WGS) entry which is preliminary data.</text>
</comment>
<keyword evidence="2" id="KW-1185">Reference proteome</keyword>
<reference evidence="1" key="1">
    <citation type="submission" date="2023-11" db="EMBL/GenBank/DDBJ databases">
        <authorList>
            <person name="Poullet M."/>
        </authorList>
    </citation>
    <scope>NUCLEOTIDE SEQUENCE</scope>
    <source>
        <strain evidence="1">E1834</strain>
    </source>
</reference>
<protein>
    <submittedName>
        <fullName evidence="1">Uncharacterized protein</fullName>
    </submittedName>
</protein>
<sequence>MGFCYLLEIFLFILLFVQLCVRLKLMIDGYLKTHLTQTSSLCKKISVFLGVSIVDSTVDDAYGYLSLPVSSDDYYLLDFYLL</sequence>
<dbReference type="Proteomes" id="UP001497535">
    <property type="component" value="Unassembled WGS sequence"/>
</dbReference>
<dbReference type="EMBL" id="CAVMJV010000003">
    <property type="protein sequence ID" value="CAK5021182.1"/>
    <property type="molecule type" value="Genomic_DNA"/>
</dbReference>
<proteinExistence type="predicted"/>
<evidence type="ECO:0000313" key="2">
    <source>
        <dbReference type="Proteomes" id="UP001497535"/>
    </source>
</evidence>
<accession>A0ACB0XWJ2</accession>